<accession>X1CQX6</accession>
<proteinExistence type="predicted"/>
<evidence type="ECO:0000259" key="1">
    <source>
        <dbReference type="Pfam" id="PF03161"/>
    </source>
</evidence>
<organism evidence="2">
    <name type="scientific">marine sediment metagenome</name>
    <dbReference type="NCBI Taxonomy" id="412755"/>
    <lineage>
        <taxon>unclassified sequences</taxon>
        <taxon>metagenomes</taxon>
        <taxon>ecological metagenomes</taxon>
    </lineage>
</organism>
<comment type="caution">
    <text evidence="2">The sequence shown here is derived from an EMBL/GenBank/DDBJ whole genome shotgun (WGS) entry which is preliminary data.</text>
</comment>
<feature type="domain" description="Homing endonuclease LAGLIDADG" evidence="1">
    <location>
        <begin position="37"/>
        <end position="169"/>
    </location>
</feature>
<dbReference type="Gene3D" id="3.10.28.10">
    <property type="entry name" value="Homing endonucleases"/>
    <property type="match status" value="1"/>
</dbReference>
<dbReference type="SUPFAM" id="SSF55608">
    <property type="entry name" value="Homing endonucleases"/>
    <property type="match status" value="1"/>
</dbReference>
<protein>
    <recommendedName>
        <fullName evidence="1">Homing endonuclease LAGLIDADG domain-containing protein</fullName>
    </recommendedName>
</protein>
<dbReference type="InterPro" id="IPR004860">
    <property type="entry name" value="LAGLIDADG_dom"/>
</dbReference>
<sequence>MGYVEQKTKWSARLFQGFARRFKQWAYKIKDDLLEFGIESKMSDIMTNDTTIKKTGQHISPRPAVILFTKYYEEFTEFKKRWYPNGKKEIPSDIKVSPSLIANWHLGDGEYDPTTGRVGLSINSFSKTDVFLAKNKLKHELGIDPKVYPNRRQNNQPRFKFSQTDSKVFLQYIKDWIVPCFAYKWGNIN</sequence>
<dbReference type="AlphaFoldDB" id="X1CQX6"/>
<dbReference type="Pfam" id="PF03161">
    <property type="entry name" value="LAGLIDADG_2"/>
    <property type="match status" value="1"/>
</dbReference>
<dbReference type="InterPro" id="IPR027434">
    <property type="entry name" value="Homing_endonucl"/>
</dbReference>
<dbReference type="EMBL" id="BART01011562">
    <property type="protein sequence ID" value="GAG86671.1"/>
    <property type="molecule type" value="Genomic_DNA"/>
</dbReference>
<evidence type="ECO:0000313" key="2">
    <source>
        <dbReference type="EMBL" id="GAG86671.1"/>
    </source>
</evidence>
<dbReference type="GO" id="GO:0004519">
    <property type="term" value="F:endonuclease activity"/>
    <property type="evidence" value="ECO:0007669"/>
    <property type="project" value="InterPro"/>
</dbReference>
<gene>
    <name evidence="2" type="ORF">S01H4_24573</name>
</gene>
<name>X1CQX6_9ZZZZ</name>
<reference evidence="2" key="1">
    <citation type="journal article" date="2014" name="Front. Microbiol.">
        <title>High frequency of phylogenetically diverse reductive dehalogenase-homologous genes in deep subseafloor sedimentary metagenomes.</title>
        <authorList>
            <person name="Kawai M."/>
            <person name="Futagami T."/>
            <person name="Toyoda A."/>
            <person name="Takaki Y."/>
            <person name="Nishi S."/>
            <person name="Hori S."/>
            <person name="Arai W."/>
            <person name="Tsubouchi T."/>
            <person name="Morono Y."/>
            <person name="Uchiyama I."/>
            <person name="Ito T."/>
            <person name="Fujiyama A."/>
            <person name="Inagaki F."/>
            <person name="Takami H."/>
        </authorList>
    </citation>
    <scope>NUCLEOTIDE SEQUENCE</scope>
    <source>
        <strain evidence="2">Expedition CK06-06</strain>
    </source>
</reference>